<evidence type="ECO:0000256" key="11">
    <source>
        <dbReference type="ARBA" id="ARBA00031868"/>
    </source>
</evidence>
<evidence type="ECO:0000256" key="2">
    <source>
        <dbReference type="ARBA" id="ARBA00006103"/>
    </source>
</evidence>
<feature type="topological domain" description="Cytoplasmic" evidence="12">
    <location>
        <begin position="1"/>
        <end position="34"/>
    </location>
</feature>
<reference evidence="14" key="1">
    <citation type="journal article" date="2020" name="mSystems">
        <title>Genome- and Community-Level Interaction Insights into Carbon Utilization and Element Cycling Functions of Hydrothermarchaeota in Hydrothermal Sediment.</title>
        <authorList>
            <person name="Zhou Z."/>
            <person name="Liu Y."/>
            <person name="Xu W."/>
            <person name="Pan J."/>
            <person name="Luo Z.H."/>
            <person name="Li M."/>
        </authorList>
    </citation>
    <scope>NUCLEOTIDE SEQUENCE [LARGE SCALE GENOMIC DNA]</scope>
    <source>
        <strain evidence="14">HyVt-151</strain>
    </source>
</reference>
<keyword evidence="5 12" id="KW-1003">Cell membrane</keyword>
<keyword evidence="8 12" id="KW-1133">Transmembrane helix</keyword>
<evidence type="ECO:0000256" key="9">
    <source>
        <dbReference type="ARBA" id="ARBA00023010"/>
    </source>
</evidence>
<dbReference type="GO" id="GO:0015031">
    <property type="term" value="P:protein transport"/>
    <property type="evidence" value="ECO:0007669"/>
    <property type="project" value="UniProtKB-UniRule"/>
</dbReference>
<evidence type="ECO:0000256" key="8">
    <source>
        <dbReference type="ARBA" id="ARBA00022989"/>
    </source>
</evidence>
<comment type="subunit">
    <text evidence="12">Component of the protein translocase complex. Heterotrimer consisting of alpha (SecY), beta (SecG) and gamma (SecE) subunits. Can form oligomers of the heterotrimer.</text>
</comment>
<sequence>MAKARRRRERTPPLMSSAGIMRYFEEERTQIKINPKSVLAFGFIIGVLIIILNAFYGLWPGQP</sequence>
<evidence type="ECO:0000256" key="1">
    <source>
        <dbReference type="ARBA" id="ARBA00004162"/>
    </source>
</evidence>
<dbReference type="Proteomes" id="UP000886210">
    <property type="component" value="Unassembled WGS sequence"/>
</dbReference>
<evidence type="ECO:0000256" key="13">
    <source>
        <dbReference type="SAM" id="Phobius"/>
    </source>
</evidence>
<dbReference type="Pfam" id="PF03911">
    <property type="entry name" value="Sec61_beta"/>
    <property type="match status" value="1"/>
</dbReference>
<evidence type="ECO:0000256" key="5">
    <source>
        <dbReference type="ARBA" id="ARBA00022475"/>
    </source>
</evidence>
<dbReference type="NCBIfam" id="NF002318">
    <property type="entry name" value="PRK01253.1"/>
    <property type="match status" value="1"/>
</dbReference>
<evidence type="ECO:0000313" key="14">
    <source>
        <dbReference type="EMBL" id="HDD31191.1"/>
    </source>
</evidence>
<keyword evidence="6 12" id="KW-0812">Transmembrane</keyword>
<evidence type="ECO:0000256" key="10">
    <source>
        <dbReference type="ARBA" id="ARBA00023136"/>
    </source>
</evidence>
<feature type="transmembrane region" description="Helical" evidence="13">
    <location>
        <begin position="38"/>
        <end position="59"/>
    </location>
</feature>
<comment type="subcellular location">
    <subcellularLocation>
        <location evidence="1 12">Cell membrane</location>
        <topology evidence="1 12">Single-pass membrane protein</topology>
    </subcellularLocation>
</comment>
<dbReference type="GO" id="GO:0005886">
    <property type="term" value="C:plasma membrane"/>
    <property type="evidence" value="ECO:0007669"/>
    <property type="project" value="UniProtKB-SubCell"/>
</dbReference>
<evidence type="ECO:0000256" key="12">
    <source>
        <dbReference type="HAMAP-Rule" id="MF_00751"/>
    </source>
</evidence>
<comment type="similarity">
    <text evidence="2 12">Belongs to the SEC61-beta family.</text>
</comment>
<accession>A0A7C0Y0N2</accession>
<keyword evidence="9 12" id="KW-0811">Translocation</keyword>
<evidence type="ECO:0000256" key="3">
    <source>
        <dbReference type="ARBA" id="ARBA00014522"/>
    </source>
</evidence>
<keyword evidence="7 12" id="KW-0653">Protein transport</keyword>
<evidence type="ECO:0000256" key="7">
    <source>
        <dbReference type="ARBA" id="ARBA00022927"/>
    </source>
</evidence>
<comment type="caution">
    <text evidence="14">The sequence shown here is derived from an EMBL/GenBank/DDBJ whole genome shotgun (WGS) entry which is preliminary data.</text>
</comment>
<dbReference type="EMBL" id="DQYG01000041">
    <property type="protein sequence ID" value="HDD31191.1"/>
    <property type="molecule type" value="Genomic_DNA"/>
</dbReference>
<proteinExistence type="inferred from homology"/>
<protein>
    <recommendedName>
        <fullName evidence="3 12">Preprotein translocase subunit SecG</fullName>
    </recommendedName>
    <alternativeName>
        <fullName evidence="11 12">Protein transport protein Sec61 subunit beta homolog</fullName>
    </alternativeName>
</protein>
<gene>
    <name evidence="12" type="primary">secG</name>
    <name evidence="14" type="ORF">ENF72_01005</name>
</gene>
<organism evidence="14">
    <name type="scientific">Thermococcus litoralis</name>
    <dbReference type="NCBI Taxonomy" id="2265"/>
    <lineage>
        <taxon>Archaea</taxon>
        <taxon>Methanobacteriati</taxon>
        <taxon>Methanobacteriota</taxon>
        <taxon>Thermococci</taxon>
        <taxon>Thermococcales</taxon>
        <taxon>Thermococcaceae</taxon>
        <taxon>Thermococcus</taxon>
    </lineage>
</organism>
<evidence type="ECO:0000256" key="6">
    <source>
        <dbReference type="ARBA" id="ARBA00022692"/>
    </source>
</evidence>
<keyword evidence="4 12" id="KW-0813">Transport</keyword>
<comment type="function">
    <text evidence="12">Involved in protein export. The function of the beta subunit is unknown, but it may be involved in stabilization of the trimeric complex.</text>
</comment>
<keyword evidence="10 12" id="KW-0472">Membrane</keyword>
<dbReference type="AlphaFoldDB" id="A0A7C0Y0N2"/>
<evidence type="ECO:0000256" key="4">
    <source>
        <dbReference type="ARBA" id="ARBA00022448"/>
    </source>
</evidence>
<dbReference type="InterPro" id="IPR016482">
    <property type="entry name" value="SecG/Sec61-beta/Sbh"/>
</dbReference>
<name>A0A7C0Y0N2_THELI</name>
<dbReference type="HAMAP" id="MF_00751">
    <property type="entry name" value="SecG"/>
    <property type="match status" value="1"/>
</dbReference>
<dbReference type="InterPro" id="IPR023531">
    <property type="entry name" value="Preprot_translocase_SecG"/>
</dbReference>